<feature type="region of interest" description="Disordered" evidence="1">
    <location>
        <begin position="43"/>
        <end position="149"/>
    </location>
</feature>
<feature type="compositionally biased region" description="Low complexity" evidence="1">
    <location>
        <begin position="88"/>
        <end position="117"/>
    </location>
</feature>
<dbReference type="RefSeq" id="WP_128213535.1">
    <property type="nucleotide sequence ID" value="NZ_CP025746.1"/>
</dbReference>
<sequence>MKKIIMTVAASLVLTIGISSALTSKLNSVQNVPVAATSLTVENELPKESTTTVLESETKPTSNAEPQTPEPKNTEKPKEAETKPAQNTSAAKSSSSSSGTAKSSTSSEQKKTTTVAKADTKPKQSLSRGGSPIPSQKNTYTQAPANTSSSKYGELLSWSQASGLIPRGSTIQVTDLSTGKTFSIKRTFGTNHLDGEASASSDTSTIKSIWGGFSWVRRPVIVNINGRKIAASMTAMPHAGVDSAPALATVSNRSDGYGKGENLDAVKNNGMDGVIDIHFLNSTRHKDNKTDPQHQAAILKAAGK</sequence>
<dbReference type="Proteomes" id="UP000286268">
    <property type="component" value="Chromosome"/>
</dbReference>
<feature type="compositionally biased region" description="Polar residues" evidence="1">
    <location>
        <begin position="48"/>
        <end position="66"/>
    </location>
</feature>
<reference evidence="3 4" key="1">
    <citation type="submission" date="2018-01" db="EMBL/GenBank/DDBJ databases">
        <title>Genome Sequencing and Assembly of Anaerobacter polyendosporus strain CT4.</title>
        <authorList>
            <person name="Tachaapaikoon C."/>
            <person name="Sutheeworapong S."/>
            <person name="Jenjaroenpun P."/>
            <person name="Wongsurawat T."/>
            <person name="Nookeaw I."/>
            <person name="Cheawchanlertfa P."/>
            <person name="Kosugi A."/>
            <person name="Cheevadhanarak S."/>
            <person name="Ratanakhanokchai K."/>
        </authorList>
    </citation>
    <scope>NUCLEOTIDE SEQUENCE [LARGE SCALE GENOMIC DNA]</scope>
    <source>
        <strain evidence="3 4">CT4</strain>
    </source>
</reference>
<dbReference type="OrthoDB" id="529831at2"/>
<dbReference type="EMBL" id="CP025746">
    <property type="protein sequence ID" value="QAA32793.1"/>
    <property type="molecule type" value="Genomic_DNA"/>
</dbReference>
<name>A0A3R5QUH2_9CLOT</name>
<gene>
    <name evidence="3" type="ORF">C1I91_14725</name>
</gene>
<keyword evidence="2" id="KW-0732">Signal</keyword>
<keyword evidence="4" id="KW-1185">Reference proteome</keyword>
<evidence type="ECO:0000313" key="4">
    <source>
        <dbReference type="Proteomes" id="UP000286268"/>
    </source>
</evidence>
<dbReference type="AlphaFoldDB" id="A0A3R5QUH2"/>
<feature type="chain" id="PRO_5018767427" evidence="2">
    <location>
        <begin position="22"/>
        <end position="304"/>
    </location>
</feature>
<feature type="compositionally biased region" description="Basic and acidic residues" evidence="1">
    <location>
        <begin position="72"/>
        <end position="82"/>
    </location>
</feature>
<dbReference type="KEGG" id="cmah:C1I91_14725"/>
<evidence type="ECO:0000256" key="1">
    <source>
        <dbReference type="SAM" id="MobiDB-lite"/>
    </source>
</evidence>
<proteinExistence type="predicted"/>
<feature type="signal peptide" evidence="2">
    <location>
        <begin position="1"/>
        <end position="21"/>
    </location>
</feature>
<accession>A0A3R5QUH2</accession>
<organism evidence="3 4">
    <name type="scientific">Clostridium manihotivorum</name>
    <dbReference type="NCBI Taxonomy" id="2320868"/>
    <lineage>
        <taxon>Bacteria</taxon>
        <taxon>Bacillati</taxon>
        <taxon>Bacillota</taxon>
        <taxon>Clostridia</taxon>
        <taxon>Eubacteriales</taxon>
        <taxon>Clostridiaceae</taxon>
        <taxon>Clostridium</taxon>
    </lineage>
</organism>
<feature type="compositionally biased region" description="Polar residues" evidence="1">
    <location>
        <begin position="124"/>
        <end position="149"/>
    </location>
</feature>
<evidence type="ECO:0000256" key="2">
    <source>
        <dbReference type="SAM" id="SignalP"/>
    </source>
</evidence>
<evidence type="ECO:0000313" key="3">
    <source>
        <dbReference type="EMBL" id="QAA32793.1"/>
    </source>
</evidence>
<protein>
    <submittedName>
        <fullName evidence="3">Uncharacterized protein</fullName>
    </submittedName>
</protein>